<dbReference type="Pfam" id="PF13472">
    <property type="entry name" value="Lipase_GDSL_2"/>
    <property type="match status" value="1"/>
</dbReference>
<comment type="caution">
    <text evidence="2">The sequence shown here is derived from an EMBL/GenBank/DDBJ whole genome shotgun (WGS) entry which is preliminary data.</text>
</comment>
<dbReference type="PANTHER" id="PTHR30383">
    <property type="entry name" value="THIOESTERASE 1/PROTEASE 1/LYSOPHOSPHOLIPASE L1"/>
    <property type="match status" value="1"/>
</dbReference>
<proteinExistence type="predicted"/>
<evidence type="ECO:0000313" key="2">
    <source>
        <dbReference type="EMBL" id="KAK9836293.1"/>
    </source>
</evidence>
<accession>A0AAW1RS06</accession>
<dbReference type="Gene3D" id="3.40.50.1110">
    <property type="entry name" value="SGNH hydrolase"/>
    <property type="match status" value="1"/>
</dbReference>
<protein>
    <recommendedName>
        <fullName evidence="1">SGNH hydrolase-type esterase domain-containing protein</fullName>
    </recommendedName>
</protein>
<dbReference type="AlphaFoldDB" id="A0AAW1RS06"/>
<evidence type="ECO:0000259" key="1">
    <source>
        <dbReference type="Pfam" id="PF13472"/>
    </source>
</evidence>
<keyword evidence="3" id="KW-1185">Reference proteome</keyword>
<reference evidence="2 3" key="1">
    <citation type="journal article" date="2024" name="Nat. Commun.">
        <title>Phylogenomics reveals the evolutionary origins of lichenization in chlorophyte algae.</title>
        <authorList>
            <person name="Puginier C."/>
            <person name="Libourel C."/>
            <person name="Otte J."/>
            <person name="Skaloud P."/>
            <person name="Haon M."/>
            <person name="Grisel S."/>
            <person name="Petersen M."/>
            <person name="Berrin J.G."/>
            <person name="Delaux P.M."/>
            <person name="Dal Grande F."/>
            <person name="Keller J."/>
        </authorList>
    </citation>
    <scope>NUCLEOTIDE SEQUENCE [LARGE SCALE GENOMIC DNA]</scope>
    <source>
        <strain evidence="2 3">SAG 245.80</strain>
    </source>
</reference>
<organism evidence="2 3">
    <name type="scientific">Elliptochloris bilobata</name>
    <dbReference type="NCBI Taxonomy" id="381761"/>
    <lineage>
        <taxon>Eukaryota</taxon>
        <taxon>Viridiplantae</taxon>
        <taxon>Chlorophyta</taxon>
        <taxon>core chlorophytes</taxon>
        <taxon>Trebouxiophyceae</taxon>
        <taxon>Trebouxiophyceae incertae sedis</taxon>
        <taxon>Elliptochloris clade</taxon>
        <taxon>Elliptochloris</taxon>
    </lineage>
</organism>
<dbReference type="SUPFAM" id="SSF52266">
    <property type="entry name" value="SGNH hydrolase"/>
    <property type="match status" value="1"/>
</dbReference>
<sequence>MLRGCPAVVQRPEPGGGQTWGSLWRTYHETLADEVKRAQAGEGLDLVFYGDSITENWLGTSVGQPWPGGAGVAAVYQKHFGKFNSAVLAIAGDQVGNLWWRLLHGELPLADDQVLGARQGRAPRVAVILIGTNDLGASDCHRNATELLEAAPGIAQRVSAVLGVLRTALPQTHLLLQLLLPRGMDLLPFLRFKWPNRGTNALTAINARFQAMADEHAGIHVIDCGRPFVERTATGTAIMSGLMPDGLHPNAAGMELMAELFK</sequence>
<feature type="domain" description="SGNH hydrolase-type esterase" evidence="1">
    <location>
        <begin position="48"/>
        <end position="256"/>
    </location>
</feature>
<dbReference type="InterPro" id="IPR036514">
    <property type="entry name" value="SGNH_hydro_sf"/>
</dbReference>
<name>A0AAW1RS06_9CHLO</name>
<gene>
    <name evidence="2" type="ORF">WJX81_002534</name>
</gene>
<dbReference type="InterPro" id="IPR013830">
    <property type="entry name" value="SGNH_hydro"/>
</dbReference>
<dbReference type="Proteomes" id="UP001445335">
    <property type="component" value="Unassembled WGS sequence"/>
</dbReference>
<dbReference type="EMBL" id="JALJOU010000025">
    <property type="protein sequence ID" value="KAK9836293.1"/>
    <property type="molecule type" value="Genomic_DNA"/>
</dbReference>
<evidence type="ECO:0000313" key="3">
    <source>
        <dbReference type="Proteomes" id="UP001445335"/>
    </source>
</evidence>
<dbReference type="InterPro" id="IPR051532">
    <property type="entry name" value="Ester_Hydrolysis_Enzymes"/>
</dbReference>